<proteinExistence type="predicted"/>
<dbReference type="CDD" id="cd04301">
    <property type="entry name" value="NAT_SF"/>
    <property type="match status" value="1"/>
</dbReference>
<organism evidence="4 5">
    <name type="scientific">Kitasatospora cathayae</name>
    <dbReference type="NCBI Taxonomy" id="3004092"/>
    <lineage>
        <taxon>Bacteria</taxon>
        <taxon>Bacillati</taxon>
        <taxon>Actinomycetota</taxon>
        <taxon>Actinomycetes</taxon>
        <taxon>Kitasatosporales</taxon>
        <taxon>Streptomycetaceae</taxon>
        <taxon>Kitasatospora</taxon>
    </lineage>
</organism>
<dbReference type="InterPro" id="IPR016181">
    <property type="entry name" value="Acyl_CoA_acyltransferase"/>
</dbReference>
<dbReference type="SUPFAM" id="SSF55729">
    <property type="entry name" value="Acyl-CoA N-acyltransferases (Nat)"/>
    <property type="match status" value="1"/>
</dbReference>
<evidence type="ECO:0000259" key="3">
    <source>
        <dbReference type="PROSITE" id="PS51186"/>
    </source>
</evidence>
<dbReference type="PROSITE" id="PS51186">
    <property type="entry name" value="GNAT"/>
    <property type="match status" value="1"/>
</dbReference>
<dbReference type="RefSeq" id="WP_270147643.1">
    <property type="nucleotide sequence ID" value="NZ_CP115450.1"/>
</dbReference>
<evidence type="ECO:0000256" key="1">
    <source>
        <dbReference type="ARBA" id="ARBA00022679"/>
    </source>
</evidence>
<dbReference type="Proteomes" id="UP001212821">
    <property type="component" value="Chromosome"/>
</dbReference>
<feature type="domain" description="N-acetyltransferase" evidence="3">
    <location>
        <begin position="3"/>
        <end position="168"/>
    </location>
</feature>
<accession>A0ABY7Q9P5</accession>
<evidence type="ECO:0000313" key="5">
    <source>
        <dbReference type="Proteomes" id="UP001212821"/>
    </source>
</evidence>
<keyword evidence="2" id="KW-0012">Acyltransferase</keyword>
<dbReference type="InterPro" id="IPR000182">
    <property type="entry name" value="GNAT_dom"/>
</dbReference>
<keyword evidence="5" id="KW-1185">Reference proteome</keyword>
<dbReference type="Pfam" id="PF00583">
    <property type="entry name" value="Acetyltransf_1"/>
    <property type="match status" value="1"/>
</dbReference>
<dbReference type="PANTHER" id="PTHR43877">
    <property type="entry name" value="AMINOALKYLPHOSPHONATE N-ACETYLTRANSFERASE-RELATED-RELATED"/>
    <property type="match status" value="1"/>
</dbReference>
<evidence type="ECO:0000256" key="2">
    <source>
        <dbReference type="ARBA" id="ARBA00023315"/>
    </source>
</evidence>
<sequence length="182" mass="19974">MHFLIRRVTGTEYRELRAIRLEALRDSPTAFSSSYDDTAALPDDVWQQQAAVEASSVESATFIAADEAGNWVGIAGVGPLPDVPDHVHIHSVYVSPKHRGPTGPAADLVKAGIRYAQVHTDVRWLTLGVHEGNERARAFYRRLGFEPTGKVVPYTLDPSEKLLILGYPDFRGHPRTSDGTTG</sequence>
<reference evidence="5" key="1">
    <citation type="submission" date="2022-12" db="EMBL/GenBank/DDBJ databases">
        <authorList>
            <person name="Mo P."/>
        </authorList>
    </citation>
    <scope>NUCLEOTIDE SEQUENCE [LARGE SCALE GENOMIC DNA]</scope>
    <source>
        <strain evidence="5">HUAS 3-15</strain>
    </source>
</reference>
<dbReference type="InterPro" id="IPR050832">
    <property type="entry name" value="Bact_Acetyltransf"/>
</dbReference>
<name>A0ABY7Q9P5_9ACTN</name>
<keyword evidence="1" id="KW-0808">Transferase</keyword>
<gene>
    <name evidence="4" type="ORF">O1G21_28370</name>
</gene>
<evidence type="ECO:0000313" key="4">
    <source>
        <dbReference type="EMBL" id="WBP89371.1"/>
    </source>
</evidence>
<dbReference type="PANTHER" id="PTHR43877:SF2">
    <property type="entry name" value="AMINOALKYLPHOSPHONATE N-ACETYLTRANSFERASE-RELATED"/>
    <property type="match status" value="1"/>
</dbReference>
<dbReference type="EMBL" id="CP115450">
    <property type="protein sequence ID" value="WBP89371.1"/>
    <property type="molecule type" value="Genomic_DNA"/>
</dbReference>
<protein>
    <submittedName>
        <fullName evidence="4">GNAT family N-acetyltransferase</fullName>
    </submittedName>
</protein>
<dbReference type="Gene3D" id="3.40.630.30">
    <property type="match status" value="1"/>
</dbReference>